<reference evidence="3 4" key="1">
    <citation type="submission" date="2025-04" db="UniProtKB">
        <authorList>
            <consortium name="RefSeq"/>
        </authorList>
    </citation>
    <scope>IDENTIFICATION</scope>
    <source>
        <strain evidence="3 4">OHB3-1</strain>
    </source>
</reference>
<feature type="compositionally biased region" description="Polar residues" evidence="1">
    <location>
        <begin position="207"/>
        <end position="217"/>
    </location>
</feature>
<dbReference type="GeneID" id="111006934"/>
<feature type="region of interest" description="Disordered" evidence="1">
    <location>
        <begin position="188"/>
        <end position="220"/>
    </location>
</feature>
<evidence type="ECO:0000313" key="5">
    <source>
        <dbReference type="RefSeq" id="XP_022134754.1"/>
    </source>
</evidence>
<sequence length="595" mass="64060">MEKSEPTLVPEWLRSSGSLSGSGISAQQFASSSSHSDVSSQAHYSRSRTSKSISDIDKSHLDLLDWSSSSSSRRNSSNGSGKNAYSSFNRNHRDRDREKEKEMSNLGDPWRHDFSGPLVNIFSSRVEKETLRRSHSMVSRKQGDLFPQRVAVDLKSGGYNRKTNGNGYHSGSTINGITDKAVFDKDFPSLGSEDRQGGPDVGRVSSPGLTTSQSLPIGSSALMGREGWTSALAEVPTIITGCTAAPSSVQQTVAANSGLGSPNATTPRKMAEALTQAPSRARVVPQSTELSVKTQRLEELAIKQSRQLIPVTPSMPKVSVLNSFEKSKSKGASRTAELNVPAKGGPQQLVQHNSQTLRGGQVKSDSPKTSHGKFLVLKPVWENGMLKDASSPISNVNSRTANCQFSLASSATTTSSRNQNILNPPSSLERKVAALDLKSGSTLEKRPPSTQLQSRNDFFNLIKKKTLVNGSTCLQDSGIGSSPLKEKSGVVNGEVAGAVVHPSTVTDDEVTINGKITEEVQRFSESVNKSLSPNITLCSDEEEAAFLRSLGWEENSGEDEALTEEEINAFYQRYMVLNPSLKQIRCTSPGPSNAV</sequence>
<dbReference type="RefSeq" id="XP_022134762.1">
    <property type="nucleotide sequence ID" value="XM_022279070.1"/>
</dbReference>
<dbReference type="PANTHER" id="PTHR34112:SF18">
    <property type="entry name" value="C-JUN-AMINO-TERMINAL KINASE-INTERACTING PROTEIN"/>
    <property type="match status" value="1"/>
</dbReference>
<dbReference type="RefSeq" id="XP_022134741.1">
    <property type="nucleotide sequence ID" value="XM_022279049.1"/>
</dbReference>
<dbReference type="Proteomes" id="UP000504603">
    <property type="component" value="Unplaced"/>
</dbReference>
<evidence type="ECO:0000313" key="4">
    <source>
        <dbReference type="RefSeq" id="XP_022134749.1"/>
    </source>
</evidence>
<proteinExistence type="predicted"/>
<feature type="compositionally biased region" description="Low complexity" evidence="1">
    <location>
        <begin position="67"/>
        <end position="81"/>
    </location>
</feature>
<name>A0A6J1BZN9_MOMCH</name>
<feature type="region of interest" description="Disordered" evidence="1">
    <location>
        <begin position="326"/>
        <end position="347"/>
    </location>
</feature>
<feature type="region of interest" description="Disordered" evidence="1">
    <location>
        <begin position="66"/>
        <end position="110"/>
    </location>
</feature>
<dbReference type="KEGG" id="mcha:111006934"/>
<organism evidence="2 5">
    <name type="scientific">Momordica charantia</name>
    <name type="common">Bitter gourd</name>
    <name type="synonym">Balsam pear</name>
    <dbReference type="NCBI Taxonomy" id="3673"/>
    <lineage>
        <taxon>Eukaryota</taxon>
        <taxon>Viridiplantae</taxon>
        <taxon>Streptophyta</taxon>
        <taxon>Embryophyta</taxon>
        <taxon>Tracheophyta</taxon>
        <taxon>Spermatophyta</taxon>
        <taxon>Magnoliopsida</taxon>
        <taxon>eudicotyledons</taxon>
        <taxon>Gunneridae</taxon>
        <taxon>Pentapetalae</taxon>
        <taxon>rosids</taxon>
        <taxon>fabids</taxon>
        <taxon>Cucurbitales</taxon>
        <taxon>Cucurbitaceae</taxon>
        <taxon>Momordiceae</taxon>
        <taxon>Momordica</taxon>
    </lineage>
</organism>
<evidence type="ECO:0000256" key="1">
    <source>
        <dbReference type="SAM" id="MobiDB-lite"/>
    </source>
</evidence>
<feature type="region of interest" description="Disordered" evidence="1">
    <location>
        <begin position="1"/>
        <end position="53"/>
    </location>
</feature>
<keyword evidence="2" id="KW-1185">Reference proteome</keyword>
<dbReference type="RefSeq" id="XP_022134749.1">
    <property type="nucleotide sequence ID" value="XM_022279057.1"/>
</dbReference>
<dbReference type="PANTHER" id="PTHR34112">
    <property type="entry name" value="C-JUN-AMINO-TERMINAL KINASE-INTERACTING PROTEIN"/>
    <property type="match status" value="1"/>
</dbReference>
<dbReference type="AlphaFoldDB" id="A0A6J1BZN9"/>
<dbReference type="OrthoDB" id="848545at2759"/>
<accession>A0A6J1BZN9</accession>
<feature type="compositionally biased region" description="Low complexity" evidence="1">
    <location>
        <begin position="15"/>
        <end position="44"/>
    </location>
</feature>
<gene>
    <name evidence="3 4 5 6" type="primary">LOC111006934</name>
</gene>
<feature type="compositionally biased region" description="Basic and acidic residues" evidence="1">
    <location>
        <begin position="188"/>
        <end position="197"/>
    </location>
</feature>
<evidence type="ECO:0000313" key="2">
    <source>
        <dbReference type="Proteomes" id="UP000504603"/>
    </source>
</evidence>
<feature type="compositionally biased region" description="Basic and acidic residues" evidence="1">
    <location>
        <begin position="91"/>
        <end position="110"/>
    </location>
</feature>
<evidence type="ECO:0000313" key="6">
    <source>
        <dbReference type="RefSeq" id="XP_022134762.1"/>
    </source>
</evidence>
<protein>
    <submittedName>
        <fullName evidence="3 4">Uncharacterized protein LOC111006934</fullName>
    </submittedName>
</protein>
<evidence type="ECO:0000313" key="3">
    <source>
        <dbReference type="RefSeq" id="XP_022134741.1"/>
    </source>
</evidence>
<dbReference type="RefSeq" id="XP_022134754.1">
    <property type="nucleotide sequence ID" value="XM_022279062.1"/>
</dbReference>